<dbReference type="RefSeq" id="WP_322855888.1">
    <property type="nucleotide sequence ID" value="NZ_JAYDCJ010000003.1"/>
</dbReference>
<feature type="transmembrane region" description="Helical" evidence="7">
    <location>
        <begin position="462"/>
        <end position="486"/>
    </location>
</feature>
<comment type="subcellular location">
    <subcellularLocation>
        <location evidence="1">Cell membrane</location>
        <topology evidence="1">Multi-pass membrane protein</topology>
    </subcellularLocation>
</comment>
<feature type="transmembrane region" description="Helical" evidence="7">
    <location>
        <begin position="181"/>
        <end position="206"/>
    </location>
</feature>
<keyword evidence="9" id="KW-1185">Reference proteome</keyword>
<feature type="transmembrane region" description="Helical" evidence="7">
    <location>
        <begin position="90"/>
        <end position="113"/>
    </location>
</feature>
<evidence type="ECO:0000256" key="2">
    <source>
        <dbReference type="ARBA" id="ARBA00007430"/>
    </source>
</evidence>
<feature type="transmembrane region" description="Helical" evidence="7">
    <location>
        <begin position="156"/>
        <end position="175"/>
    </location>
</feature>
<organism evidence="8 9">
    <name type="scientific">Marinobacter qingdaonensis</name>
    <dbReference type="NCBI Taxonomy" id="3108486"/>
    <lineage>
        <taxon>Bacteria</taxon>
        <taxon>Pseudomonadati</taxon>
        <taxon>Pseudomonadota</taxon>
        <taxon>Gammaproteobacteria</taxon>
        <taxon>Pseudomonadales</taxon>
        <taxon>Marinobacteraceae</taxon>
        <taxon>Marinobacter</taxon>
    </lineage>
</organism>
<evidence type="ECO:0000256" key="7">
    <source>
        <dbReference type="SAM" id="Phobius"/>
    </source>
</evidence>
<dbReference type="Pfam" id="PF13440">
    <property type="entry name" value="Polysacc_synt_3"/>
    <property type="match status" value="1"/>
</dbReference>
<evidence type="ECO:0000313" key="8">
    <source>
        <dbReference type="EMBL" id="MEA1081429.1"/>
    </source>
</evidence>
<comment type="similarity">
    <text evidence="2">Belongs to the polysaccharide synthase family.</text>
</comment>
<feature type="transmembrane region" description="Helical" evidence="7">
    <location>
        <begin position="432"/>
        <end position="456"/>
    </location>
</feature>
<protein>
    <submittedName>
        <fullName evidence="8">Lipopolysaccharide biosynthesis protein</fullName>
    </submittedName>
</protein>
<accession>A0ABU5P045</accession>
<evidence type="ECO:0000313" key="9">
    <source>
        <dbReference type="Proteomes" id="UP001305746"/>
    </source>
</evidence>
<feature type="transmembrane region" description="Helical" evidence="7">
    <location>
        <begin position="21"/>
        <end position="48"/>
    </location>
</feature>
<evidence type="ECO:0000256" key="4">
    <source>
        <dbReference type="ARBA" id="ARBA00022692"/>
    </source>
</evidence>
<feature type="transmembrane region" description="Helical" evidence="7">
    <location>
        <begin position="54"/>
        <end position="78"/>
    </location>
</feature>
<feature type="transmembrane region" description="Helical" evidence="7">
    <location>
        <begin position="392"/>
        <end position="411"/>
    </location>
</feature>
<proteinExistence type="inferred from homology"/>
<feature type="transmembrane region" description="Helical" evidence="7">
    <location>
        <begin position="298"/>
        <end position="317"/>
    </location>
</feature>
<evidence type="ECO:0000256" key="1">
    <source>
        <dbReference type="ARBA" id="ARBA00004651"/>
    </source>
</evidence>
<evidence type="ECO:0000256" key="5">
    <source>
        <dbReference type="ARBA" id="ARBA00022989"/>
    </source>
</evidence>
<dbReference type="InterPro" id="IPR050833">
    <property type="entry name" value="Poly_Biosynth_Transport"/>
</dbReference>
<dbReference type="PANTHER" id="PTHR30250:SF10">
    <property type="entry name" value="LIPOPOLYSACCHARIDE BIOSYNTHESIS PROTEIN WZXC"/>
    <property type="match status" value="1"/>
</dbReference>
<dbReference type="CDD" id="cd13127">
    <property type="entry name" value="MATE_tuaB_like"/>
    <property type="match status" value="1"/>
</dbReference>
<evidence type="ECO:0000256" key="6">
    <source>
        <dbReference type="ARBA" id="ARBA00023136"/>
    </source>
</evidence>
<comment type="caution">
    <text evidence="8">The sequence shown here is derived from an EMBL/GenBank/DDBJ whole genome shotgun (WGS) entry which is preliminary data.</text>
</comment>
<feature type="transmembrane region" description="Helical" evidence="7">
    <location>
        <begin position="258"/>
        <end position="278"/>
    </location>
</feature>
<sequence length="511" mass="54961">MSDSSLQHVDPTEIGSKARSGAFWSALQIIGRNVLSIGTTALLARMLAPEDYGLMGMVATLTVLLLVFSDMGLSWATVQRRDLSSAQVSNLFWINAIVGLVLWAGCIAVAPFLARFYGEPEIESITMVMGATFLIGGLAVQPFALMRRRMEFRQIAWIEIGAVVVSAIIAIIAAARGMGYWALVIQALAGQVFRLITALPVSGIQLHLPRSRVGTKSMVTFGGLLALNGLLIYVARHADSVLIGRFFGAEELGYYDRAYFLMLLPSTLATGVLANLMVPSLSALQDEQERFASAYRRALRMVAFVGCPLAAGLALVAHEAVLLVYGDQWSPVATLLVWLSIAGVTQPIYNTTGWLFTAKAKGKQYFGLTVMNAVALVAALSLGVKWGAVGVAQAYGLMMGLVLIWPSMWLAHRAAGLSLFATIDTLRPVASCLVLMSAVVLVVGWASDVLGLPWWVVLLVKIASGVVAYGVAAVFWAREIIFVDVIPMLPKRMGRMVAKVGGIKRWGQDLG</sequence>
<gene>
    <name evidence="8" type="ORF">U5822_12155</name>
</gene>
<evidence type="ECO:0000256" key="3">
    <source>
        <dbReference type="ARBA" id="ARBA00022475"/>
    </source>
</evidence>
<feature type="transmembrane region" description="Helical" evidence="7">
    <location>
        <begin position="218"/>
        <end position="238"/>
    </location>
</feature>
<keyword evidence="5 7" id="KW-1133">Transmembrane helix</keyword>
<name>A0ABU5P045_9GAMM</name>
<keyword evidence="3" id="KW-1003">Cell membrane</keyword>
<keyword evidence="6 7" id="KW-0472">Membrane</keyword>
<keyword evidence="4 7" id="KW-0812">Transmembrane</keyword>
<feature type="transmembrane region" description="Helical" evidence="7">
    <location>
        <begin position="329"/>
        <end position="349"/>
    </location>
</feature>
<feature type="transmembrane region" description="Helical" evidence="7">
    <location>
        <begin position="125"/>
        <end position="144"/>
    </location>
</feature>
<dbReference type="EMBL" id="JAYDCJ010000003">
    <property type="protein sequence ID" value="MEA1081429.1"/>
    <property type="molecule type" value="Genomic_DNA"/>
</dbReference>
<feature type="transmembrane region" description="Helical" evidence="7">
    <location>
        <begin position="365"/>
        <end position="386"/>
    </location>
</feature>
<reference evidence="8 9" key="1">
    <citation type="submission" date="2023-12" db="EMBL/GenBank/DDBJ databases">
        <title>Marinobacter qingdaonensis sp. nov., isolated from the intertidal sediment of Qingdao, PR China.</title>
        <authorList>
            <person name="Li Y."/>
        </authorList>
    </citation>
    <scope>NUCLEOTIDE SEQUENCE [LARGE SCALE GENOMIC DNA]</scope>
    <source>
        <strain evidence="8 9">ASW11-75</strain>
    </source>
</reference>
<dbReference type="PANTHER" id="PTHR30250">
    <property type="entry name" value="PST FAMILY PREDICTED COLANIC ACID TRANSPORTER"/>
    <property type="match status" value="1"/>
</dbReference>
<dbReference type="Proteomes" id="UP001305746">
    <property type="component" value="Unassembled WGS sequence"/>
</dbReference>